<dbReference type="EMBL" id="JACMRX010000005">
    <property type="protein sequence ID" value="KAF7989014.1"/>
    <property type="molecule type" value="Genomic_DNA"/>
</dbReference>
<evidence type="ECO:0000256" key="3">
    <source>
        <dbReference type="ARBA" id="ARBA00023125"/>
    </source>
</evidence>
<comment type="similarity">
    <text evidence="1 5">Belongs to the E2F/DP family.</text>
</comment>
<dbReference type="OrthoDB" id="1743261at2759"/>
<dbReference type="Gene3D" id="6.10.250.540">
    <property type="match status" value="1"/>
</dbReference>
<dbReference type="GO" id="GO:0090575">
    <property type="term" value="C:RNA polymerase II transcription regulator complex"/>
    <property type="evidence" value="ECO:0007669"/>
    <property type="project" value="TreeGrafter"/>
</dbReference>
<evidence type="ECO:0000256" key="2">
    <source>
        <dbReference type="ARBA" id="ARBA00023015"/>
    </source>
</evidence>
<dbReference type="GO" id="GO:0046983">
    <property type="term" value="F:protein dimerization activity"/>
    <property type="evidence" value="ECO:0007669"/>
    <property type="project" value="InterPro"/>
</dbReference>
<dbReference type="Pfam" id="PF02319">
    <property type="entry name" value="WHD_E2F_TDP"/>
    <property type="match status" value="1"/>
</dbReference>
<keyword evidence="3 5" id="KW-0238">DNA-binding</keyword>
<dbReference type="Proteomes" id="UP000639338">
    <property type="component" value="Unassembled WGS sequence"/>
</dbReference>
<proteinExistence type="inferred from homology"/>
<dbReference type="PANTHER" id="PTHR12081:SF18">
    <property type="entry name" value="TRANSCRIPTION FACTOR E2F2-RELATED"/>
    <property type="match status" value="1"/>
</dbReference>
<dbReference type="InterPro" id="IPR032198">
    <property type="entry name" value="E2F_CC-MB"/>
</dbReference>
<keyword evidence="5" id="KW-0539">Nucleus</keyword>
<dbReference type="InterPro" id="IPR015633">
    <property type="entry name" value="E2F"/>
</dbReference>
<feature type="domain" description="E2F/DP family winged-helix DNA-binding" evidence="7">
    <location>
        <begin position="8"/>
        <end position="74"/>
    </location>
</feature>
<reference evidence="8 9" key="1">
    <citation type="submission" date="2020-08" db="EMBL/GenBank/DDBJ databases">
        <title>Aphidius gifuensis genome sequencing and assembly.</title>
        <authorList>
            <person name="Du Z."/>
        </authorList>
    </citation>
    <scope>NUCLEOTIDE SEQUENCE [LARGE SCALE GENOMIC DNA]</scope>
    <source>
        <strain evidence="8">YNYX2018</strain>
        <tissue evidence="8">Adults</tissue>
    </source>
</reference>
<organism evidence="8 9">
    <name type="scientific">Aphidius gifuensis</name>
    <name type="common">Parasitoid wasp</name>
    <dbReference type="NCBI Taxonomy" id="684658"/>
    <lineage>
        <taxon>Eukaryota</taxon>
        <taxon>Metazoa</taxon>
        <taxon>Ecdysozoa</taxon>
        <taxon>Arthropoda</taxon>
        <taxon>Hexapoda</taxon>
        <taxon>Insecta</taxon>
        <taxon>Pterygota</taxon>
        <taxon>Neoptera</taxon>
        <taxon>Endopterygota</taxon>
        <taxon>Hymenoptera</taxon>
        <taxon>Apocrita</taxon>
        <taxon>Ichneumonoidea</taxon>
        <taxon>Braconidae</taxon>
        <taxon>Aphidiinae</taxon>
        <taxon>Aphidius</taxon>
    </lineage>
</organism>
<comment type="subcellular location">
    <subcellularLocation>
        <location evidence="5">Nucleus</location>
    </subcellularLocation>
</comment>
<dbReference type="GO" id="GO:0000981">
    <property type="term" value="F:DNA-binding transcription factor activity, RNA polymerase II-specific"/>
    <property type="evidence" value="ECO:0007669"/>
    <property type="project" value="TreeGrafter"/>
</dbReference>
<evidence type="ECO:0000259" key="7">
    <source>
        <dbReference type="SMART" id="SM01372"/>
    </source>
</evidence>
<keyword evidence="2 5" id="KW-0805">Transcription regulation</keyword>
<dbReference type="SUPFAM" id="SSF144074">
    <property type="entry name" value="E2F-DP heterodimerization region"/>
    <property type="match status" value="1"/>
</dbReference>
<comment type="caution">
    <text evidence="8">The sequence shown here is derived from an EMBL/GenBank/DDBJ whole genome shotgun (WGS) entry which is preliminary data.</text>
</comment>
<dbReference type="FunFam" id="1.10.10.10:FF:000008">
    <property type="entry name" value="E2F transcription factor 1"/>
    <property type="match status" value="1"/>
</dbReference>
<evidence type="ECO:0000256" key="5">
    <source>
        <dbReference type="RuleBase" id="RU003796"/>
    </source>
</evidence>
<name>A0A835CN09_APHGI</name>
<dbReference type="Pfam" id="PF16421">
    <property type="entry name" value="E2F_CC-MB"/>
    <property type="match status" value="1"/>
</dbReference>
<dbReference type="InterPro" id="IPR037241">
    <property type="entry name" value="E2F-DP_heterodim"/>
</dbReference>
<dbReference type="InterPro" id="IPR036388">
    <property type="entry name" value="WH-like_DNA-bd_sf"/>
</dbReference>
<sequence>MADMQQSRFEKSLGLLTTRFVNLLQKATHGVLDLKVAADLLEVRQKRRIYDITNVLEGIGLIEKKSKNSIQWKGSSGPGVNSQDVGDKLVILKDDIRVLEEHEKLVDTHIKWMQQSIKNIEADCNNKKMSYLTYEDIKTQFNDEFVLGIKAPTDTMLTVPNLNKIYKDNDDDINYEMLIKSNTGQIKVYMVQPILADEYDDKMAKIRLDNDSRGTKRILDDEENDQVKPKRKISRSSRSTSKAEAAADDEEDDDNENDDLLEAQLILGDTVVGPLISLSPPPCETDYPFHLGENEGLLDMFDITAN</sequence>
<protein>
    <recommendedName>
        <fullName evidence="7">E2F/DP family winged-helix DNA-binding domain-containing protein</fullName>
    </recommendedName>
</protein>
<keyword evidence="9" id="KW-1185">Reference proteome</keyword>
<keyword evidence="4 5" id="KW-0804">Transcription</keyword>
<evidence type="ECO:0000313" key="8">
    <source>
        <dbReference type="EMBL" id="KAF7989014.1"/>
    </source>
</evidence>
<gene>
    <name evidence="8" type="ORF">HCN44_007324</name>
</gene>
<evidence type="ECO:0000256" key="6">
    <source>
        <dbReference type="SAM" id="MobiDB-lite"/>
    </source>
</evidence>
<accession>A0A835CN09</accession>
<evidence type="ECO:0000256" key="4">
    <source>
        <dbReference type="ARBA" id="ARBA00023163"/>
    </source>
</evidence>
<dbReference type="Gene3D" id="1.10.10.10">
    <property type="entry name" value="Winged helix-like DNA-binding domain superfamily/Winged helix DNA-binding domain"/>
    <property type="match status" value="1"/>
</dbReference>
<dbReference type="CDD" id="cd14660">
    <property type="entry name" value="E2F_DD"/>
    <property type="match status" value="1"/>
</dbReference>
<evidence type="ECO:0000313" key="9">
    <source>
        <dbReference type="Proteomes" id="UP000639338"/>
    </source>
</evidence>
<feature type="region of interest" description="Disordered" evidence="6">
    <location>
        <begin position="217"/>
        <end position="256"/>
    </location>
</feature>
<dbReference type="SMART" id="SM01372">
    <property type="entry name" value="E2F_TDP"/>
    <property type="match status" value="1"/>
</dbReference>
<dbReference type="InterPro" id="IPR036390">
    <property type="entry name" value="WH_DNA-bd_sf"/>
</dbReference>
<dbReference type="AlphaFoldDB" id="A0A835CN09"/>
<dbReference type="PANTHER" id="PTHR12081">
    <property type="entry name" value="TRANSCRIPTION FACTOR E2F"/>
    <property type="match status" value="1"/>
</dbReference>
<dbReference type="GO" id="GO:0000978">
    <property type="term" value="F:RNA polymerase II cis-regulatory region sequence-specific DNA binding"/>
    <property type="evidence" value="ECO:0007669"/>
    <property type="project" value="InterPro"/>
</dbReference>
<dbReference type="SUPFAM" id="SSF46785">
    <property type="entry name" value="Winged helix' DNA-binding domain"/>
    <property type="match status" value="1"/>
</dbReference>
<dbReference type="InterPro" id="IPR003316">
    <property type="entry name" value="E2F_WHTH_DNA-bd_dom"/>
</dbReference>
<evidence type="ECO:0000256" key="1">
    <source>
        <dbReference type="ARBA" id="ARBA00010940"/>
    </source>
</evidence>
<feature type="compositionally biased region" description="Acidic residues" evidence="6">
    <location>
        <begin position="246"/>
        <end position="256"/>
    </location>
</feature>